<organism evidence="6 7">
    <name type="scientific">Psittacicella hinzii</name>
    <dbReference type="NCBI Taxonomy" id="2028575"/>
    <lineage>
        <taxon>Bacteria</taxon>
        <taxon>Pseudomonadati</taxon>
        <taxon>Pseudomonadota</taxon>
        <taxon>Gammaproteobacteria</taxon>
        <taxon>Pasteurellales</taxon>
        <taxon>Psittacicellaceae</taxon>
        <taxon>Psittacicella</taxon>
    </lineage>
</organism>
<dbReference type="Proteomes" id="UP000265691">
    <property type="component" value="Unassembled WGS sequence"/>
</dbReference>
<evidence type="ECO:0000256" key="2">
    <source>
        <dbReference type="ARBA" id="ARBA00023186"/>
    </source>
</evidence>
<dbReference type="GO" id="GO:0051259">
    <property type="term" value="P:protein complex oligomerization"/>
    <property type="evidence" value="ECO:0007669"/>
    <property type="project" value="InterPro"/>
</dbReference>
<dbReference type="EMBL" id="NRHC01000019">
    <property type="protein sequence ID" value="RIY33990.1"/>
    <property type="molecule type" value="Genomic_DNA"/>
</dbReference>
<dbReference type="OrthoDB" id="287587at2"/>
<dbReference type="AlphaFoldDB" id="A0A3A1Y9U7"/>
<reference evidence="6 7" key="1">
    <citation type="submission" date="2017-08" db="EMBL/GenBank/DDBJ databases">
        <title>Reclassification of Bisgaard taxon 37 and 44.</title>
        <authorList>
            <person name="Christensen H."/>
        </authorList>
    </citation>
    <scope>NUCLEOTIDE SEQUENCE [LARGE SCALE GENOMIC DNA]</scope>
    <source>
        <strain evidence="6 7">B96_3</strain>
    </source>
</reference>
<comment type="subunit">
    <text evidence="4">Interacts with HscA and stimulates its ATPase activity.</text>
</comment>
<dbReference type="SMART" id="SM00271">
    <property type="entry name" value="DnaJ"/>
    <property type="match status" value="1"/>
</dbReference>
<evidence type="ECO:0000313" key="7">
    <source>
        <dbReference type="Proteomes" id="UP000265691"/>
    </source>
</evidence>
<comment type="similarity">
    <text evidence="1 4">Belongs to the HscB family.</text>
</comment>
<dbReference type="GO" id="GO:0051087">
    <property type="term" value="F:protein-folding chaperone binding"/>
    <property type="evidence" value="ECO:0007669"/>
    <property type="project" value="InterPro"/>
</dbReference>
<gene>
    <name evidence="4 6" type="primary">hscB</name>
    <name evidence="6" type="ORF">CKF54_01875</name>
</gene>
<dbReference type="Pfam" id="PF00226">
    <property type="entry name" value="DnaJ"/>
    <property type="match status" value="1"/>
</dbReference>
<name>A0A3A1Y9U7_9GAMM</name>
<sequence>MFNPFAIFSLEEDFTIDNKALEAKYLELMKVYHPDKVVNEEESKRIAFMTKSTQINDAYNILKNDVKRAQALIDLKKDQVHFDETVAKQDNQFLFVQLQMREAVEKLSHNFSEEKFNALKSQAKALLTENKANLVEAFAKEDLGLAQKLVYRLQFLAKLSSEIENVEDKYLI</sequence>
<dbReference type="GO" id="GO:0044571">
    <property type="term" value="P:[2Fe-2S] cluster assembly"/>
    <property type="evidence" value="ECO:0007669"/>
    <property type="project" value="InterPro"/>
</dbReference>
<dbReference type="Gene3D" id="1.10.287.110">
    <property type="entry name" value="DnaJ domain"/>
    <property type="match status" value="1"/>
</dbReference>
<comment type="caution">
    <text evidence="6">The sequence shown here is derived from an EMBL/GenBank/DDBJ whole genome shotgun (WGS) entry which is preliminary data.</text>
</comment>
<evidence type="ECO:0000256" key="4">
    <source>
        <dbReference type="HAMAP-Rule" id="MF_00682"/>
    </source>
</evidence>
<evidence type="ECO:0000259" key="5">
    <source>
        <dbReference type="PROSITE" id="PS50076"/>
    </source>
</evidence>
<dbReference type="InterPro" id="IPR009073">
    <property type="entry name" value="HscB_oligo_C"/>
</dbReference>
<dbReference type="InterPro" id="IPR036869">
    <property type="entry name" value="J_dom_sf"/>
</dbReference>
<proteinExistence type="inferred from homology"/>
<protein>
    <recommendedName>
        <fullName evidence="4">Co-chaperone protein HscB homolog</fullName>
    </recommendedName>
</protein>
<dbReference type="PANTHER" id="PTHR14021">
    <property type="entry name" value="IRON-SULFUR CLUSTER CO-CHAPERONE PROTEIN HSCB"/>
    <property type="match status" value="1"/>
</dbReference>
<keyword evidence="2 4" id="KW-0143">Chaperone</keyword>
<comment type="function">
    <text evidence="3 4">Co-chaperone involved in the maturation of iron-sulfur cluster-containing proteins. Seems to help targeting proteins to be folded toward HscA.</text>
</comment>
<dbReference type="SUPFAM" id="SSF46565">
    <property type="entry name" value="Chaperone J-domain"/>
    <property type="match status" value="1"/>
</dbReference>
<dbReference type="CDD" id="cd06257">
    <property type="entry name" value="DnaJ"/>
    <property type="match status" value="1"/>
</dbReference>
<dbReference type="GO" id="GO:1990230">
    <property type="term" value="C:iron-sulfur cluster transfer complex"/>
    <property type="evidence" value="ECO:0007669"/>
    <property type="project" value="TreeGrafter"/>
</dbReference>
<dbReference type="GO" id="GO:0006457">
    <property type="term" value="P:protein folding"/>
    <property type="evidence" value="ECO:0007669"/>
    <property type="project" value="UniProtKB-UniRule"/>
</dbReference>
<evidence type="ECO:0000256" key="1">
    <source>
        <dbReference type="ARBA" id="ARBA00010476"/>
    </source>
</evidence>
<keyword evidence="7" id="KW-1185">Reference proteome</keyword>
<dbReference type="NCBIfam" id="TIGR00714">
    <property type="entry name" value="hscB"/>
    <property type="match status" value="1"/>
</dbReference>
<dbReference type="SUPFAM" id="SSF47144">
    <property type="entry name" value="HSC20 (HSCB), C-terminal oligomerisation domain"/>
    <property type="match status" value="1"/>
</dbReference>
<dbReference type="RefSeq" id="WP_119524589.1">
    <property type="nucleotide sequence ID" value="NZ_NRHC01000019.1"/>
</dbReference>
<dbReference type="InterPro" id="IPR036386">
    <property type="entry name" value="HscB_C_sf"/>
</dbReference>
<dbReference type="PROSITE" id="PS50076">
    <property type="entry name" value="DNAJ_2"/>
    <property type="match status" value="1"/>
</dbReference>
<dbReference type="PANTHER" id="PTHR14021:SF15">
    <property type="entry name" value="IRON-SULFUR CLUSTER CO-CHAPERONE PROTEIN HSCB"/>
    <property type="match status" value="1"/>
</dbReference>
<dbReference type="GO" id="GO:0001671">
    <property type="term" value="F:ATPase activator activity"/>
    <property type="evidence" value="ECO:0007669"/>
    <property type="project" value="InterPro"/>
</dbReference>
<dbReference type="InterPro" id="IPR001623">
    <property type="entry name" value="DnaJ_domain"/>
</dbReference>
<dbReference type="Pfam" id="PF07743">
    <property type="entry name" value="HSCB_C"/>
    <property type="match status" value="1"/>
</dbReference>
<dbReference type="Gene3D" id="1.20.1280.20">
    <property type="entry name" value="HscB, C-terminal domain"/>
    <property type="match status" value="1"/>
</dbReference>
<dbReference type="HAMAP" id="MF_00682">
    <property type="entry name" value="HscB"/>
    <property type="match status" value="1"/>
</dbReference>
<evidence type="ECO:0000313" key="6">
    <source>
        <dbReference type="EMBL" id="RIY33990.1"/>
    </source>
</evidence>
<evidence type="ECO:0000256" key="3">
    <source>
        <dbReference type="ARBA" id="ARBA00025596"/>
    </source>
</evidence>
<accession>A0A3A1Y9U7</accession>
<feature type="domain" description="J" evidence="5">
    <location>
        <begin position="3"/>
        <end position="86"/>
    </location>
</feature>
<dbReference type="InterPro" id="IPR004640">
    <property type="entry name" value="HscB"/>
</dbReference>